<feature type="transmembrane region" description="Helical" evidence="1">
    <location>
        <begin position="119"/>
        <end position="137"/>
    </location>
</feature>
<reference evidence="2 3" key="1">
    <citation type="submission" date="2019-07" db="EMBL/GenBank/DDBJ databases">
        <title>Whole genome shotgun sequence of Brevifollis gellanilyticus NBRC 108608.</title>
        <authorList>
            <person name="Hosoyama A."/>
            <person name="Uohara A."/>
            <person name="Ohji S."/>
            <person name="Ichikawa N."/>
        </authorList>
    </citation>
    <scope>NUCLEOTIDE SEQUENCE [LARGE SCALE GENOMIC DNA]</scope>
    <source>
        <strain evidence="2 3">NBRC 108608</strain>
    </source>
</reference>
<evidence type="ECO:0000313" key="2">
    <source>
        <dbReference type="EMBL" id="GEP42919.1"/>
    </source>
</evidence>
<gene>
    <name evidence="2" type="ORF">BGE01nite_22100</name>
</gene>
<name>A0A512M864_9BACT</name>
<keyword evidence="1" id="KW-0812">Transmembrane</keyword>
<keyword evidence="1" id="KW-1133">Transmembrane helix</keyword>
<dbReference type="Proteomes" id="UP000321577">
    <property type="component" value="Unassembled WGS sequence"/>
</dbReference>
<evidence type="ECO:0000256" key="1">
    <source>
        <dbReference type="SAM" id="Phobius"/>
    </source>
</evidence>
<dbReference type="EMBL" id="BKAG01000013">
    <property type="protein sequence ID" value="GEP42919.1"/>
    <property type="molecule type" value="Genomic_DNA"/>
</dbReference>
<protein>
    <submittedName>
        <fullName evidence="2">Uncharacterized protein</fullName>
    </submittedName>
</protein>
<feature type="transmembrane region" description="Helical" evidence="1">
    <location>
        <begin position="186"/>
        <end position="204"/>
    </location>
</feature>
<dbReference type="RefSeq" id="WP_146850503.1">
    <property type="nucleotide sequence ID" value="NZ_BKAG01000013.1"/>
</dbReference>
<keyword evidence="3" id="KW-1185">Reference proteome</keyword>
<dbReference type="OrthoDB" id="675847at2"/>
<organism evidence="2 3">
    <name type="scientific">Brevifollis gellanilyticus</name>
    <dbReference type="NCBI Taxonomy" id="748831"/>
    <lineage>
        <taxon>Bacteria</taxon>
        <taxon>Pseudomonadati</taxon>
        <taxon>Verrucomicrobiota</taxon>
        <taxon>Verrucomicrobiia</taxon>
        <taxon>Verrucomicrobiales</taxon>
        <taxon>Verrucomicrobiaceae</taxon>
    </lineage>
</organism>
<sequence length="209" mass="23030">MLAPSFIVLSLVVAAILAVTSRNRWVVLGILAWLVLTGILAARGSLRDFSSLPPAAPVLFYAGFIMTMWVALSKASASWLLLPLPFFVGFQSFRILVELCIHEAVTEDIAPPQMTWSGLNFDIVSGVTALLLAPFAGRVPRGVLLAWNILGLCLLVWVVSVATLSFPTRFQMLTPANSWVADFPYVWLPTVHVCAALLMHVILFRRLRR</sequence>
<accession>A0A512M864</accession>
<comment type="caution">
    <text evidence="2">The sequence shown here is derived from an EMBL/GenBank/DDBJ whole genome shotgun (WGS) entry which is preliminary data.</text>
</comment>
<dbReference type="AlphaFoldDB" id="A0A512M864"/>
<feature type="transmembrane region" description="Helical" evidence="1">
    <location>
        <begin position="144"/>
        <end position="166"/>
    </location>
</feature>
<feature type="transmembrane region" description="Helical" evidence="1">
    <location>
        <begin position="28"/>
        <end position="46"/>
    </location>
</feature>
<evidence type="ECO:0000313" key="3">
    <source>
        <dbReference type="Proteomes" id="UP000321577"/>
    </source>
</evidence>
<keyword evidence="1" id="KW-0472">Membrane</keyword>
<proteinExistence type="predicted"/>
<feature type="transmembrane region" description="Helical" evidence="1">
    <location>
        <begin position="58"/>
        <end position="82"/>
    </location>
</feature>